<dbReference type="InterPro" id="IPR050772">
    <property type="entry name" value="Hydratase-Decarb/MhpD_sf"/>
</dbReference>
<dbReference type="Gene3D" id="3.90.850.10">
    <property type="entry name" value="Fumarylacetoacetase-like, C-terminal domain"/>
    <property type="match status" value="1"/>
</dbReference>
<keyword evidence="4" id="KW-1185">Reference proteome</keyword>
<dbReference type="GO" id="GO:0008684">
    <property type="term" value="F:2-oxopent-4-enoate hydratase activity"/>
    <property type="evidence" value="ECO:0007669"/>
    <property type="project" value="TreeGrafter"/>
</dbReference>
<sequence length="267" mass="28822">MIDARRADEIAQELIHARRDVRTVPQLSLRYPDMTVADAYAIQASWLRKMREAGHSLVGRKVGLTSMPMQRAMSIDEPDYGVITDDMVFEDGGDVPASVFSYPRVEVELAYVLRGRLSGPGVTEEDVLRATESIVPAIEILDSRIDMKDAATGHLRTIIDTVSDNAADAGMVLGSGRLAPEDFTARRVSAVLRVNGVIEETGVASAVLGDPTRAVAWLANKLSEYGQSIEAGEIVLSGAFSQSIPVRAGDDVHADFAELGTVSCRFC</sequence>
<dbReference type="Proteomes" id="UP000576969">
    <property type="component" value="Unassembled WGS sequence"/>
</dbReference>
<dbReference type="InterPro" id="IPR011234">
    <property type="entry name" value="Fumarylacetoacetase-like_C"/>
</dbReference>
<dbReference type="EC" id="4.2.1.-" evidence="3"/>
<dbReference type="PANTHER" id="PTHR30143">
    <property type="entry name" value="ACID HYDRATASE"/>
    <property type="match status" value="1"/>
</dbReference>
<dbReference type="RefSeq" id="WP_179489138.1">
    <property type="nucleotide sequence ID" value="NZ_JACCBV010000001.1"/>
</dbReference>
<gene>
    <name evidence="3" type="ORF">BJ991_001684</name>
</gene>
<dbReference type="GO" id="GO:0005737">
    <property type="term" value="C:cytoplasm"/>
    <property type="evidence" value="ECO:0007669"/>
    <property type="project" value="TreeGrafter"/>
</dbReference>
<evidence type="ECO:0000313" key="3">
    <source>
        <dbReference type="EMBL" id="NYE19656.1"/>
    </source>
</evidence>
<dbReference type="EMBL" id="JACCBV010000001">
    <property type="protein sequence ID" value="NYE19656.1"/>
    <property type="molecule type" value="Genomic_DNA"/>
</dbReference>
<feature type="domain" description="Fumarylacetoacetase-like C-terminal" evidence="2">
    <location>
        <begin position="76"/>
        <end position="265"/>
    </location>
</feature>
<organism evidence="3 4">
    <name type="scientific">Microbacterium immunditiarum</name>
    <dbReference type="NCBI Taxonomy" id="337480"/>
    <lineage>
        <taxon>Bacteria</taxon>
        <taxon>Bacillati</taxon>
        <taxon>Actinomycetota</taxon>
        <taxon>Actinomycetes</taxon>
        <taxon>Micrococcales</taxon>
        <taxon>Microbacteriaceae</taxon>
        <taxon>Microbacterium</taxon>
    </lineage>
</organism>
<dbReference type="InterPro" id="IPR036663">
    <property type="entry name" value="Fumarylacetoacetase_C_sf"/>
</dbReference>
<dbReference type="SUPFAM" id="SSF56529">
    <property type="entry name" value="FAH"/>
    <property type="match status" value="1"/>
</dbReference>
<dbReference type="AlphaFoldDB" id="A0A7Y9KJH4"/>
<accession>A0A7Y9KJH4</accession>
<dbReference type="PANTHER" id="PTHR30143:SF0">
    <property type="entry name" value="2-KETO-4-PENTENOATE HYDRATASE"/>
    <property type="match status" value="1"/>
</dbReference>
<protein>
    <submittedName>
        <fullName evidence="3">2-oxo-hept-3-ene-1,7-dioate hydratase</fullName>
        <ecNumber evidence="3">4.2.1.-</ecNumber>
    </submittedName>
</protein>
<keyword evidence="1 3" id="KW-0456">Lyase</keyword>
<comment type="caution">
    <text evidence="3">The sequence shown here is derived from an EMBL/GenBank/DDBJ whole genome shotgun (WGS) entry which is preliminary data.</text>
</comment>
<name>A0A7Y9KJH4_9MICO</name>
<evidence type="ECO:0000313" key="4">
    <source>
        <dbReference type="Proteomes" id="UP000576969"/>
    </source>
</evidence>
<proteinExistence type="predicted"/>
<reference evidence="3 4" key="1">
    <citation type="submission" date="2020-07" db="EMBL/GenBank/DDBJ databases">
        <title>Sequencing the genomes of 1000 actinobacteria strains.</title>
        <authorList>
            <person name="Klenk H.-P."/>
        </authorList>
    </citation>
    <scope>NUCLEOTIDE SEQUENCE [LARGE SCALE GENOMIC DNA]</scope>
    <source>
        <strain evidence="3 4">DSM 24662</strain>
    </source>
</reference>
<evidence type="ECO:0000256" key="1">
    <source>
        <dbReference type="ARBA" id="ARBA00023239"/>
    </source>
</evidence>
<evidence type="ECO:0000259" key="2">
    <source>
        <dbReference type="Pfam" id="PF01557"/>
    </source>
</evidence>
<dbReference type="Pfam" id="PF01557">
    <property type="entry name" value="FAA_hydrolase"/>
    <property type="match status" value="1"/>
</dbReference>